<dbReference type="EMBL" id="CP002593">
    <property type="protein sequence ID" value="AEA28765.1"/>
    <property type="molecule type" value="Genomic_DNA"/>
</dbReference>
<sequence length="552" mass="54449">MTWSAHLRLAELDAGSCCDGDCSCDLLAAAGTDPDAARVLSALSAVRSELGAVVRDPMPDDVRTGILDAVAALRAEGAEPYPAPADVLRHSGRTPAALRAPSTHPVVPGSAQPAVYEPAGSDPTTLQPAVSSPAAPQPAASTPATPQPAASTPATPQPAASTPATPQPDGSQPVVAQPAASQLAVSQPGVPEPTASQPTASQPTESQPTESQPTESQPTESQPTESQPAAGPGPAVPNPTPAGPTARNPAAAQPAGPQPAAPAPAGLPLVVSQPVVSPAGVPGPVASDSAAPRPGLSDPAPTRPAVSDPAAPPPALSPPAASQPVEGPSGRPVRATTRPGTVRDRGGPAPSAPGNTPPADGRPDTPVPHRDPRPGPGSTITTGAAAPRMPGSTRAARFLGGRGRRRREAPDRPGGRPSHRVRVGTGVAAVVLAVVGGVLWWSPSGTPRDPDTLRAAAAPSAVPEGPLSDPARQAACLAAVGVATPPVRAPSASTASTPPAPALATRRVLVDGAPGVLLVLPTGDLGRFRLLVVDPECGSGGGHVLADQVVAR</sequence>
<feature type="compositionally biased region" description="Low complexity" evidence="1">
    <location>
        <begin position="243"/>
        <end position="255"/>
    </location>
</feature>
<dbReference type="eggNOG" id="COG0508">
    <property type="taxonomic scope" value="Bacteria"/>
</dbReference>
<evidence type="ECO:0000313" key="3">
    <source>
        <dbReference type="Proteomes" id="UP000007809"/>
    </source>
</evidence>
<feature type="compositionally biased region" description="Low complexity" evidence="1">
    <location>
        <begin position="263"/>
        <end position="287"/>
    </location>
</feature>
<dbReference type="Proteomes" id="UP000007809">
    <property type="component" value="Chromosome"/>
</dbReference>
<dbReference type="KEGG" id="pdx:Psed_6677"/>
<accession>F4CXV9</accession>
<reference evidence="2 3" key="1">
    <citation type="journal article" date="2011" name="J. Bacteriol.">
        <title>Genome sequence of the 1,4-dioxane-degrading Pseudonocardia dioxanivorans strain CB1190.</title>
        <authorList>
            <person name="Sales C.M."/>
            <person name="Mahendra S."/>
            <person name="Grostern A."/>
            <person name="Parales R.E."/>
            <person name="Goodwin L.A."/>
            <person name="Woyke T."/>
            <person name="Nolan M."/>
            <person name="Lapidus A."/>
            <person name="Chertkov O."/>
            <person name="Ovchinnikova G."/>
            <person name="Sczyrba A."/>
            <person name="Alvarez-Cohen L."/>
        </authorList>
    </citation>
    <scope>NUCLEOTIDE SEQUENCE [LARGE SCALE GENOMIC DNA]</scope>
    <source>
        <strain evidence="3">ATCC 55486 / DSM 44775 / JCM 13855 / CB1190</strain>
    </source>
</reference>
<protein>
    <submittedName>
        <fullName evidence="2">Uncharacterized protein</fullName>
    </submittedName>
</protein>
<feature type="compositionally biased region" description="Low complexity" evidence="1">
    <location>
        <begin position="127"/>
        <end position="168"/>
    </location>
</feature>
<feature type="region of interest" description="Disordered" evidence="1">
    <location>
        <begin position="96"/>
        <end position="421"/>
    </location>
</feature>
<dbReference type="HOGENOM" id="CLU_493371_0_0_11"/>
<organism evidence="2 3">
    <name type="scientific">Pseudonocardia dioxanivorans (strain ATCC 55486 / DSM 44775 / JCM 13855 / CB1190)</name>
    <dbReference type="NCBI Taxonomy" id="675635"/>
    <lineage>
        <taxon>Bacteria</taxon>
        <taxon>Bacillati</taxon>
        <taxon>Actinomycetota</taxon>
        <taxon>Actinomycetes</taxon>
        <taxon>Pseudonocardiales</taxon>
        <taxon>Pseudonocardiaceae</taxon>
        <taxon>Pseudonocardia</taxon>
    </lineage>
</organism>
<keyword evidence="3" id="KW-1185">Reference proteome</keyword>
<dbReference type="AlphaFoldDB" id="F4CXV9"/>
<evidence type="ECO:0000256" key="1">
    <source>
        <dbReference type="SAM" id="MobiDB-lite"/>
    </source>
</evidence>
<name>F4CXV9_PSEUX</name>
<proteinExistence type="predicted"/>
<feature type="compositionally biased region" description="Polar residues" evidence="1">
    <location>
        <begin position="194"/>
        <end position="227"/>
    </location>
</feature>
<dbReference type="STRING" id="675635.Psed_6677"/>
<gene>
    <name evidence="2" type="ordered locus">Psed_6677</name>
</gene>
<evidence type="ECO:0000313" key="2">
    <source>
        <dbReference type="EMBL" id="AEA28765.1"/>
    </source>
</evidence>
<feature type="compositionally biased region" description="Basic and acidic residues" evidence="1">
    <location>
        <begin position="361"/>
        <end position="373"/>
    </location>
</feature>